<dbReference type="PANTHER" id="PTHR21621:SF4">
    <property type="entry name" value="GLUTATHIONE SYNTHETASE"/>
    <property type="match status" value="1"/>
</dbReference>
<evidence type="ECO:0000259" key="1">
    <source>
        <dbReference type="Pfam" id="PF02951"/>
    </source>
</evidence>
<dbReference type="EMBL" id="AP019368">
    <property type="protein sequence ID" value="BBH54196.1"/>
    <property type="molecule type" value="Genomic_DNA"/>
</dbReference>
<dbReference type="PANTHER" id="PTHR21621">
    <property type="entry name" value="RIBOSOMAL PROTEIN S6 MODIFICATION PROTEIN"/>
    <property type="match status" value="1"/>
</dbReference>
<proteinExistence type="predicted"/>
<dbReference type="Gene3D" id="3.30.1490.20">
    <property type="entry name" value="ATP-grasp fold, A domain"/>
    <property type="match status" value="1"/>
</dbReference>
<name>A0A4P2VLI8_FLUSA</name>
<dbReference type="Gene3D" id="3.30.470.20">
    <property type="entry name" value="ATP-grasp fold, B domain"/>
    <property type="match status" value="1"/>
</dbReference>
<dbReference type="RefSeq" id="WP_172603949.1">
    <property type="nucleotide sequence ID" value="NZ_AP019368.1"/>
</dbReference>
<dbReference type="Proteomes" id="UP000291236">
    <property type="component" value="Chromosome"/>
</dbReference>
<evidence type="ECO:0000313" key="3">
    <source>
        <dbReference type="EMBL" id="BBH54196.1"/>
    </source>
</evidence>
<protein>
    <submittedName>
        <fullName evidence="3">Glutathione synthase</fullName>
    </submittedName>
</protein>
<dbReference type="InterPro" id="IPR013815">
    <property type="entry name" value="ATP_grasp_subdomain_1"/>
</dbReference>
<dbReference type="GO" id="GO:0004363">
    <property type="term" value="F:glutathione synthase activity"/>
    <property type="evidence" value="ECO:0007669"/>
    <property type="project" value="InterPro"/>
</dbReference>
<dbReference type="InterPro" id="IPR004218">
    <property type="entry name" value="GSHS_ATP-bd"/>
</dbReference>
<dbReference type="InterPro" id="IPR004215">
    <property type="entry name" value="GSHS_N"/>
</dbReference>
<evidence type="ECO:0000313" key="4">
    <source>
        <dbReference type="Proteomes" id="UP000291236"/>
    </source>
</evidence>
<keyword evidence="4" id="KW-1185">Reference proteome</keyword>
<dbReference type="AlphaFoldDB" id="A0A4P2VLI8"/>
<sequence>MQKKVLVIADSIKKVNVSSDSSLALAQVALEDGFEVHWCESHDIHFYNNNIVIKNIIVLQTISQHEIKYEPKSGNLFQLSDYPYCFIRKDPPFDEEYKDLCWILSAQNKVKILNPPEALLAYHEKALQWRAFSEGIITEKNLVPTCLSTDINVIKSFCYEHSELFYNGYISKPWLGHGGESVEYFKDKTAFFSYINLKLKNESNLQKLMIQPFLKEIYEEGDRRVLVAGGEIICDFVRLPGKGKVASNLAQGGTAVLREMTKEQKELCQKIALFLKEKNIYLAGLDVIGNRIGEINITSPTGFRTYEMLTGHSSARKAFHLMTN</sequence>
<dbReference type="GO" id="GO:0005737">
    <property type="term" value="C:cytoplasm"/>
    <property type="evidence" value="ECO:0007669"/>
    <property type="project" value="TreeGrafter"/>
</dbReference>
<dbReference type="GO" id="GO:0005524">
    <property type="term" value="F:ATP binding"/>
    <property type="evidence" value="ECO:0007669"/>
    <property type="project" value="InterPro"/>
</dbReference>
<dbReference type="Pfam" id="PF02955">
    <property type="entry name" value="GSH-S_ATP"/>
    <property type="match status" value="1"/>
</dbReference>
<accession>A0A4P2VLI8</accession>
<dbReference type="Pfam" id="PF02951">
    <property type="entry name" value="GSH-S_N"/>
    <property type="match status" value="1"/>
</dbReference>
<gene>
    <name evidence="3" type="ORF">JCM31447_26560</name>
</gene>
<organism evidence="3 4">
    <name type="scientific">Fluviispira sanaruensis</name>
    <dbReference type="NCBI Taxonomy" id="2493639"/>
    <lineage>
        <taxon>Bacteria</taxon>
        <taxon>Pseudomonadati</taxon>
        <taxon>Bdellovibrionota</taxon>
        <taxon>Oligoflexia</taxon>
        <taxon>Silvanigrellales</taxon>
        <taxon>Silvanigrellaceae</taxon>
        <taxon>Fluviispira</taxon>
    </lineage>
</organism>
<dbReference type="InterPro" id="IPR016185">
    <property type="entry name" value="PreATP-grasp_dom_sf"/>
</dbReference>
<evidence type="ECO:0000259" key="2">
    <source>
        <dbReference type="Pfam" id="PF02955"/>
    </source>
</evidence>
<dbReference type="KEGG" id="sbf:JCM31447_26560"/>
<reference evidence="3 4" key="1">
    <citation type="submission" date="2018-12" db="EMBL/GenBank/DDBJ databases">
        <title>Rubrispira sanarue gen. nov., sp., nov., a member of the order Silvanigrellales, isolated from a brackish lake in Hamamatsu Japan.</title>
        <authorList>
            <person name="Maejima Y."/>
            <person name="Iino T."/>
            <person name="Muraguchi Y."/>
            <person name="Fukuda K."/>
            <person name="Nojiri H."/>
            <person name="Ohkuma M."/>
            <person name="Moriuchi R."/>
            <person name="Dohra H."/>
            <person name="Kimbara K."/>
            <person name="Shintani M."/>
        </authorList>
    </citation>
    <scope>NUCLEOTIDE SEQUENCE [LARGE SCALE GENOMIC DNA]</scope>
    <source>
        <strain evidence="3 4">RF1110005</strain>
    </source>
</reference>
<feature type="domain" description="Prokaryotic glutathione synthetase N-terminal" evidence="1">
    <location>
        <begin position="4"/>
        <end position="119"/>
    </location>
</feature>
<dbReference type="SUPFAM" id="SSF52440">
    <property type="entry name" value="PreATP-grasp domain"/>
    <property type="match status" value="1"/>
</dbReference>
<dbReference type="SUPFAM" id="SSF56059">
    <property type="entry name" value="Glutathione synthetase ATP-binding domain-like"/>
    <property type="match status" value="1"/>
</dbReference>
<dbReference type="Gene3D" id="3.40.50.20">
    <property type="match status" value="1"/>
</dbReference>
<feature type="domain" description="Prokaryotic glutathione synthetase ATP-binding" evidence="2">
    <location>
        <begin position="143"/>
        <end position="308"/>
    </location>
</feature>